<dbReference type="AlphaFoldDB" id="A0AA39LVA3"/>
<dbReference type="Proteomes" id="UP001175271">
    <property type="component" value="Unassembled WGS sequence"/>
</dbReference>
<comment type="caution">
    <text evidence="3">The sequence shown here is derived from an EMBL/GenBank/DDBJ whole genome shotgun (WGS) entry which is preliminary data.</text>
</comment>
<dbReference type="EMBL" id="JAUCMV010000003">
    <property type="protein sequence ID" value="KAK0410957.1"/>
    <property type="molecule type" value="Genomic_DNA"/>
</dbReference>
<evidence type="ECO:0000313" key="3">
    <source>
        <dbReference type="EMBL" id="KAK0410957.1"/>
    </source>
</evidence>
<feature type="signal peptide" evidence="2">
    <location>
        <begin position="1"/>
        <end position="20"/>
    </location>
</feature>
<reference evidence="3" key="1">
    <citation type="submission" date="2023-06" db="EMBL/GenBank/DDBJ databases">
        <title>Genomic analysis of the entomopathogenic nematode Steinernema hermaphroditum.</title>
        <authorList>
            <person name="Schwarz E.M."/>
            <person name="Heppert J.K."/>
            <person name="Baniya A."/>
            <person name="Schwartz H.T."/>
            <person name="Tan C.-H."/>
            <person name="Antoshechkin I."/>
            <person name="Sternberg P.W."/>
            <person name="Goodrich-Blair H."/>
            <person name="Dillman A.R."/>
        </authorList>
    </citation>
    <scope>NUCLEOTIDE SEQUENCE</scope>
    <source>
        <strain evidence="3">PS9179</strain>
        <tissue evidence="3">Whole animal</tissue>
    </source>
</reference>
<evidence type="ECO:0000256" key="2">
    <source>
        <dbReference type="SAM" id="SignalP"/>
    </source>
</evidence>
<evidence type="ECO:0000313" key="4">
    <source>
        <dbReference type="Proteomes" id="UP001175271"/>
    </source>
</evidence>
<name>A0AA39LVA3_9BILA</name>
<proteinExistence type="predicted"/>
<feature type="region of interest" description="Disordered" evidence="1">
    <location>
        <begin position="123"/>
        <end position="151"/>
    </location>
</feature>
<keyword evidence="2" id="KW-0732">Signal</keyword>
<feature type="chain" id="PRO_5041333451" evidence="2">
    <location>
        <begin position="21"/>
        <end position="151"/>
    </location>
</feature>
<organism evidence="3 4">
    <name type="scientific">Steinernema hermaphroditum</name>
    <dbReference type="NCBI Taxonomy" id="289476"/>
    <lineage>
        <taxon>Eukaryota</taxon>
        <taxon>Metazoa</taxon>
        <taxon>Ecdysozoa</taxon>
        <taxon>Nematoda</taxon>
        <taxon>Chromadorea</taxon>
        <taxon>Rhabditida</taxon>
        <taxon>Tylenchina</taxon>
        <taxon>Panagrolaimomorpha</taxon>
        <taxon>Strongyloidoidea</taxon>
        <taxon>Steinernematidae</taxon>
        <taxon>Steinernema</taxon>
    </lineage>
</organism>
<feature type="compositionally biased region" description="Polar residues" evidence="1">
    <location>
        <begin position="130"/>
        <end position="142"/>
    </location>
</feature>
<accession>A0AA39LVA3</accession>
<evidence type="ECO:0000256" key="1">
    <source>
        <dbReference type="SAM" id="MobiDB-lite"/>
    </source>
</evidence>
<sequence length="151" mass="16528">MYFAEVVFLFISAAVLNSEAISDASLRESLGKANSFNWYCKWRSYLKLSTTSLPCFFNSPPQKAPKAPIGCAELNWGADFWSEWGRLLRSGKQPCFGPTKELDPMISSMNPLKYLPKESKDSLGPLGKGSTPQNAVKKSSSPIGHGTAIGF</sequence>
<protein>
    <submittedName>
        <fullName evidence="3">Uncharacterized protein</fullName>
    </submittedName>
</protein>
<gene>
    <name evidence="3" type="ORF">QR680_005409</name>
</gene>
<keyword evidence="4" id="KW-1185">Reference proteome</keyword>